<dbReference type="GO" id="GO:0016132">
    <property type="term" value="P:brassinosteroid biosynthetic process"/>
    <property type="evidence" value="ECO:0007669"/>
    <property type="project" value="TreeGrafter"/>
</dbReference>
<comment type="similarity">
    <text evidence="3 13">Belongs to the cytochrome P450 family.</text>
</comment>
<dbReference type="PROSITE" id="PS00086">
    <property type="entry name" value="CYTOCHROME_P450"/>
    <property type="match status" value="1"/>
</dbReference>
<dbReference type="AlphaFoldDB" id="A0AAD3TAP3"/>
<evidence type="ECO:0000256" key="6">
    <source>
        <dbReference type="ARBA" id="ARBA00022723"/>
    </source>
</evidence>
<dbReference type="PANTHER" id="PTHR24286">
    <property type="entry name" value="CYTOCHROME P450 26"/>
    <property type="match status" value="1"/>
</dbReference>
<dbReference type="InterPro" id="IPR017972">
    <property type="entry name" value="Cyt_P450_CS"/>
</dbReference>
<dbReference type="InterPro" id="IPR036396">
    <property type="entry name" value="Cyt_P450_sf"/>
</dbReference>
<reference evidence="15" key="1">
    <citation type="submission" date="2023-05" db="EMBL/GenBank/DDBJ databases">
        <title>Nepenthes gracilis genome sequencing.</title>
        <authorList>
            <person name="Fukushima K."/>
        </authorList>
    </citation>
    <scope>NUCLEOTIDE SEQUENCE</scope>
    <source>
        <strain evidence="15">SING2019-196</strain>
    </source>
</reference>
<proteinExistence type="inferred from homology"/>
<evidence type="ECO:0000256" key="4">
    <source>
        <dbReference type="ARBA" id="ARBA00022617"/>
    </source>
</evidence>
<dbReference type="InterPro" id="IPR002401">
    <property type="entry name" value="Cyt_P450_E_grp-I"/>
</dbReference>
<keyword evidence="4 12" id="KW-0349">Heme</keyword>
<keyword evidence="5 14" id="KW-0812">Transmembrane</keyword>
<evidence type="ECO:0000256" key="8">
    <source>
        <dbReference type="ARBA" id="ARBA00023002"/>
    </source>
</evidence>
<dbReference type="PRINTS" id="PR00385">
    <property type="entry name" value="P450"/>
</dbReference>
<evidence type="ECO:0000256" key="11">
    <source>
        <dbReference type="ARBA" id="ARBA00023136"/>
    </source>
</evidence>
<dbReference type="GO" id="GO:0016125">
    <property type="term" value="P:sterol metabolic process"/>
    <property type="evidence" value="ECO:0007669"/>
    <property type="project" value="TreeGrafter"/>
</dbReference>
<keyword evidence="9 12" id="KW-0408">Iron</keyword>
<feature type="binding site" description="axial binding residue" evidence="12">
    <location>
        <position position="425"/>
    </location>
    <ligand>
        <name>heme</name>
        <dbReference type="ChEBI" id="CHEBI:30413"/>
    </ligand>
    <ligandPart>
        <name>Fe</name>
        <dbReference type="ChEBI" id="CHEBI:18248"/>
    </ligandPart>
</feature>
<dbReference type="Pfam" id="PF00067">
    <property type="entry name" value="p450"/>
    <property type="match status" value="1"/>
</dbReference>
<accession>A0AAD3TAP3</accession>
<gene>
    <name evidence="15" type="ORF">Nepgr_028441</name>
</gene>
<comment type="cofactor">
    <cofactor evidence="1 12">
        <name>heme</name>
        <dbReference type="ChEBI" id="CHEBI:30413"/>
    </cofactor>
</comment>
<evidence type="ECO:0000313" key="16">
    <source>
        <dbReference type="Proteomes" id="UP001279734"/>
    </source>
</evidence>
<keyword evidence="6 12" id="KW-0479">Metal-binding</keyword>
<evidence type="ECO:0000256" key="3">
    <source>
        <dbReference type="ARBA" id="ARBA00010617"/>
    </source>
</evidence>
<dbReference type="PRINTS" id="PR00463">
    <property type="entry name" value="EP450I"/>
</dbReference>
<comment type="subcellular location">
    <subcellularLocation>
        <location evidence="2">Membrane</location>
        <topology evidence="2">Single-pass membrane protein</topology>
    </subcellularLocation>
</comment>
<keyword evidence="16" id="KW-1185">Reference proteome</keyword>
<evidence type="ECO:0008006" key="17">
    <source>
        <dbReference type="Google" id="ProtNLM"/>
    </source>
</evidence>
<dbReference type="FunFam" id="1.10.630.10:FF:000020">
    <property type="entry name" value="Cytochrome P450 family protein"/>
    <property type="match status" value="1"/>
</dbReference>
<sequence length="476" mass="54582">MWDIGVIIAIVIIGFFVISITHWIYCWNHPKCNGKLPPGSMGLPIIGETFHFFMPNSLYDAPPFIAKRVTRYGPIFRTSIVAQKIVVSLDPEVNHYIIQQEGKLFQCWYTESSSEILGQQNMMEYQGIFHKYLRNLTLNLLSPENLKENMLCVMDKATQNCLCSWALLPSVEVKQATANMVFEYFAKEMMGYDESKTPKKLRDSYNAFMRGFISFPLNIPGTAFHACLQGRKSAIKVIRDIFNERKLSKTKQHDFVDFLLEEVDKADEVLDEDGAVDLIFLLLFASHETVSSAMTVAINFLAENPSVLEELTEEHEAIAKRRGLRSLEVTWEEYKSMTFTHMFINETIRLANIVPVLLRKVIKDVKIKGYTIPAGWQVMISPPTLHVDPIRYQDPLLFNPRRWEGKELHVGSKNFMAFGGGVRLCAGADFAKLQMAIFLHHLVTRYRWRKIAGGDISRRPGLVFPRGLHIQLMDKH</sequence>
<name>A0AAD3TAP3_NEPGR</name>
<evidence type="ECO:0000256" key="9">
    <source>
        <dbReference type="ARBA" id="ARBA00023004"/>
    </source>
</evidence>
<keyword evidence="11 14" id="KW-0472">Membrane</keyword>
<keyword evidence="7 14" id="KW-1133">Transmembrane helix</keyword>
<organism evidence="15 16">
    <name type="scientific">Nepenthes gracilis</name>
    <name type="common">Slender pitcher plant</name>
    <dbReference type="NCBI Taxonomy" id="150966"/>
    <lineage>
        <taxon>Eukaryota</taxon>
        <taxon>Viridiplantae</taxon>
        <taxon>Streptophyta</taxon>
        <taxon>Embryophyta</taxon>
        <taxon>Tracheophyta</taxon>
        <taxon>Spermatophyta</taxon>
        <taxon>Magnoliopsida</taxon>
        <taxon>eudicotyledons</taxon>
        <taxon>Gunneridae</taxon>
        <taxon>Pentapetalae</taxon>
        <taxon>Caryophyllales</taxon>
        <taxon>Nepenthaceae</taxon>
        <taxon>Nepenthes</taxon>
    </lineage>
</organism>
<evidence type="ECO:0000313" key="15">
    <source>
        <dbReference type="EMBL" id="GMH26598.1"/>
    </source>
</evidence>
<evidence type="ECO:0000256" key="5">
    <source>
        <dbReference type="ARBA" id="ARBA00022692"/>
    </source>
</evidence>
<evidence type="ECO:0000256" key="1">
    <source>
        <dbReference type="ARBA" id="ARBA00001971"/>
    </source>
</evidence>
<dbReference type="GO" id="GO:0016020">
    <property type="term" value="C:membrane"/>
    <property type="evidence" value="ECO:0007669"/>
    <property type="project" value="UniProtKB-SubCell"/>
</dbReference>
<evidence type="ECO:0000256" key="12">
    <source>
        <dbReference type="PIRSR" id="PIRSR602401-1"/>
    </source>
</evidence>
<dbReference type="GO" id="GO:0016705">
    <property type="term" value="F:oxidoreductase activity, acting on paired donors, with incorporation or reduction of molecular oxygen"/>
    <property type="evidence" value="ECO:0007669"/>
    <property type="project" value="InterPro"/>
</dbReference>
<feature type="transmembrane region" description="Helical" evidence="14">
    <location>
        <begin position="6"/>
        <end position="25"/>
    </location>
</feature>
<evidence type="ECO:0000256" key="7">
    <source>
        <dbReference type="ARBA" id="ARBA00022989"/>
    </source>
</evidence>
<dbReference type="EMBL" id="BSYO01000031">
    <property type="protein sequence ID" value="GMH26598.1"/>
    <property type="molecule type" value="Genomic_DNA"/>
</dbReference>
<comment type="caution">
    <text evidence="15">The sequence shown here is derived from an EMBL/GenBank/DDBJ whole genome shotgun (WGS) entry which is preliminary data.</text>
</comment>
<keyword evidence="10 13" id="KW-0503">Monooxygenase</keyword>
<dbReference type="CDD" id="cd11043">
    <property type="entry name" value="CYP90-like"/>
    <property type="match status" value="1"/>
</dbReference>
<dbReference type="GO" id="GO:0004497">
    <property type="term" value="F:monooxygenase activity"/>
    <property type="evidence" value="ECO:0007669"/>
    <property type="project" value="UniProtKB-KW"/>
</dbReference>
<dbReference type="SUPFAM" id="SSF48264">
    <property type="entry name" value="Cytochrome P450"/>
    <property type="match status" value="1"/>
</dbReference>
<protein>
    <recommendedName>
        <fullName evidence="17">Cytochrome P450</fullName>
    </recommendedName>
</protein>
<evidence type="ECO:0000256" key="13">
    <source>
        <dbReference type="RuleBase" id="RU000461"/>
    </source>
</evidence>
<evidence type="ECO:0000256" key="14">
    <source>
        <dbReference type="SAM" id="Phobius"/>
    </source>
</evidence>
<evidence type="ECO:0000256" key="2">
    <source>
        <dbReference type="ARBA" id="ARBA00004167"/>
    </source>
</evidence>
<dbReference type="GO" id="GO:0010268">
    <property type="term" value="P:brassinosteroid homeostasis"/>
    <property type="evidence" value="ECO:0007669"/>
    <property type="project" value="TreeGrafter"/>
</dbReference>
<dbReference type="PANTHER" id="PTHR24286:SF185">
    <property type="entry name" value="CYTOCHROME P450 87A3-LIKE"/>
    <property type="match status" value="1"/>
</dbReference>
<dbReference type="GO" id="GO:0020037">
    <property type="term" value="F:heme binding"/>
    <property type="evidence" value="ECO:0007669"/>
    <property type="project" value="InterPro"/>
</dbReference>
<keyword evidence="8 13" id="KW-0560">Oxidoreductase</keyword>
<dbReference type="InterPro" id="IPR001128">
    <property type="entry name" value="Cyt_P450"/>
</dbReference>
<dbReference type="Proteomes" id="UP001279734">
    <property type="component" value="Unassembled WGS sequence"/>
</dbReference>
<dbReference type="Gene3D" id="1.10.630.10">
    <property type="entry name" value="Cytochrome P450"/>
    <property type="match status" value="1"/>
</dbReference>
<dbReference type="GO" id="GO:0005506">
    <property type="term" value="F:iron ion binding"/>
    <property type="evidence" value="ECO:0007669"/>
    <property type="project" value="InterPro"/>
</dbReference>
<evidence type="ECO:0000256" key="10">
    <source>
        <dbReference type="ARBA" id="ARBA00023033"/>
    </source>
</evidence>